<feature type="transmembrane region" description="Helical" evidence="7">
    <location>
        <begin position="304"/>
        <end position="325"/>
    </location>
</feature>
<evidence type="ECO:0000256" key="2">
    <source>
        <dbReference type="ARBA" id="ARBA00022448"/>
    </source>
</evidence>
<feature type="transmembrane region" description="Helical" evidence="7">
    <location>
        <begin position="248"/>
        <end position="266"/>
    </location>
</feature>
<dbReference type="PANTHER" id="PTHR43227">
    <property type="entry name" value="BLL4140 PROTEIN"/>
    <property type="match status" value="1"/>
</dbReference>
<dbReference type="Pfam" id="PF00528">
    <property type="entry name" value="BPD_transp_1"/>
    <property type="match status" value="1"/>
</dbReference>
<dbReference type="RefSeq" id="WP_093214145.1">
    <property type="nucleotide sequence ID" value="NZ_FNFL01000003.1"/>
</dbReference>
<gene>
    <name evidence="10" type="ORF">SAMN05216243_2261</name>
</gene>
<organism evidence="10 11">
    <name type="scientific">Sediminibacillus albus</name>
    <dbReference type="NCBI Taxonomy" id="407036"/>
    <lineage>
        <taxon>Bacteria</taxon>
        <taxon>Bacillati</taxon>
        <taxon>Bacillota</taxon>
        <taxon>Bacilli</taxon>
        <taxon>Bacillales</taxon>
        <taxon>Bacillaceae</taxon>
        <taxon>Sediminibacillus</taxon>
    </lineage>
</organism>
<dbReference type="PROSITE" id="PS50928">
    <property type="entry name" value="ABC_TM1"/>
    <property type="match status" value="1"/>
</dbReference>
<dbReference type="Proteomes" id="UP000198694">
    <property type="component" value="Unassembled WGS sequence"/>
</dbReference>
<dbReference type="SUPFAM" id="SSF161098">
    <property type="entry name" value="MetI-like"/>
    <property type="match status" value="1"/>
</dbReference>
<evidence type="ECO:0000256" key="8">
    <source>
        <dbReference type="SAM" id="MobiDB-lite"/>
    </source>
</evidence>
<accession>A0A1G8ZWK7</accession>
<dbReference type="STRING" id="407036.SAMN05216243_2261"/>
<evidence type="ECO:0000259" key="9">
    <source>
        <dbReference type="PROSITE" id="PS50928"/>
    </source>
</evidence>
<dbReference type="OrthoDB" id="9785347at2"/>
<dbReference type="CDD" id="cd06261">
    <property type="entry name" value="TM_PBP2"/>
    <property type="match status" value="1"/>
</dbReference>
<evidence type="ECO:0000313" key="11">
    <source>
        <dbReference type="Proteomes" id="UP000198694"/>
    </source>
</evidence>
<keyword evidence="6 7" id="KW-0472">Membrane</keyword>
<dbReference type="AlphaFoldDB" id="A0A1G8ZWK7"/>
<keyword evidence="3" id="KW-1003">Cell membrane</keyword>
<feature type="region of interest" description="Disordered" evidence="8">
    <location>
        <begin position="1"/>
        <end position="35"/>
    </location>
</feature>
<feature type="transmembrane region" description="Helical" evidence="7">
    <location>
        <begin position="112"/>
        <end position="133"/>
    </location>
</feature>
<dbReference type="GO" id="GO:0055085">
    <property type="term" value="P:transmembrane transport"/>
    <property type="evidence" value="ECO:0007669"/>
    <property type="project" value="InterPro"/>
</dbReference>
<dbReference type="EMBL" id="FNFL01000003">
    <property type="protein sequence ID" value="SDK19347.1"/>
    <property type="molecule type" value="Genomic_DNA"/>
</dbReference>
<dbReference type="InterPro" id="IPR000515">
    <property type="entry name" value="MetI-like"/>
</dbReference>
<dbReference type="InterPro" id="IPR035906">
    <property type="entry name" value="MetI-like_sf"/>
</dbReference>
<keyword evidence="11" id="KW-1185">Reference proteome</keyword>
<sequence length="334" mass="37186">MSPSSANAKKTIEPVNGSDNFKLRKRGPERPNSAQKGPNKFFKFLNSKKVAPYIFVAPFLISFLILSLYPAIQAIIMSFQSILPGQVTFIGLENYARIPNPTFYRALFNTTVYVVMTVAILVAVPILLSAFLNSSLVKFKTFFRASLFVPALASIIVSGMVFRLMFGETDTAAANQFLGWLGIGSVDWRYESWSAMFLLVLLTSWRWMGVNILYFLAALQNVPKELYEAADIDGATAVQKFRFVTLPFLKPVTIFVTTITIINGFRMFEESFVFWEAGSPGNIGLTIVGYLYQQGIQQNNMGFGAAIGVILMLIIFVISFIQLILTGAFKKGDE</sequence>
<protein>
    <submittedName>
        <fullName evidence="10">Arabinosaccharide transport system permease protein</fullName>
    </submittedName>
</protein>
<feature type="transmembrane region" description="Helical" evidence="7">
    <location>
        <begin position="272"/>
        <end position="292"/>
    </location>
</feature>
<dbReference type="InterPro" id="IPR050809">
    <property type="entry name" value="UgpAE/MalFG_permease"/>
</dbReference>
<feature type="transmembrane region" description="Helical" evidence="7">
    <location>
        <begin position="145"/>
        <end position="166"/>
    </location>
</feature>
<keyword evidence="5 7" id="KW-1133">Transmembrane helix</keyword>
<dbReference type="PANTHER" id="PTHR43227:SF7">
    <property type="entry name" value="ARABINOOLIGOSACCHARIDES TRANSPORT SYSTEM PERMEASE PROTEIN ARAP"/>
    <property type="match status" value="1"/>
</dbReference>
<evidence type="ECO:0000256" key="7">
    <source>
        <dbReference type="RuleBase" id="RU363032"/>
    </source>
</evidence>
<comment type="similarity">
    <text evidence="7">Belongs to the binding-protein-dependent transport system permease family.</text>
</comment>
<feature type="transmembrane region" description="Helical" evidence="7">
    <location>
        <begin position="50"/>
        <end position="72"/>
    </location>
</feature>
<reference evidence="10 11" key="1">
    <citation type="submission" date="2016-10" db="EMBL/GenBank/DDBJ databases">
        <authorList>
            <person name="de Groot N.N."/>
        </authorList>
    </citation>
    <scope>NUCLEOTIDE SEQUENCE [LARGE SCALE GENOMIC DNA]</scope>
    <source>
        <strain evidence="10 11">CGMCC 1.6502</strain>
    </source>
</reference>
<keyword evidence="2 7" id="KW-0813">Transport</keyword>
<feature type="transmembrane region" description="Helical" evidence="7">
    <location>
        <begin position="195"/>
        <end position="217"/>
    </location>
</feature>
<dbReference type="GO" id="GO:0005886">
    <property type="term" value="C:plasma membrane"/>
    <property type="evidence" value="ECO:0007669"/>
    <property type="project" value="UniProtKB-SubCell"/>
</dbReference>
<name>A0A1G8ZWK7_9BACI</name>
<evidence type="ECO:0000256" key="6">
    <source>
        <dbReference type="ARBA" id="ARBA00023136"/>
    </source>
</evidence>
<keyword evidence="4 7" id="KW-0812">Transmembrane</keyword>
<dbReference type="Gene3D" id="1.10.3720.10">
    <property type="entry name" value="MetI-like"/>
    <property type="match status" value="1"/>
</dbReference>
<evidence type="ECO:0000256" key="1">
    <source>
        <dbReference type="ARBA" id="ARBA00004651"/>
    </source>
</evidence>
<proteinExistence type="inferred from homology"/>
<feature type="domain" description="ABC transmembrane type-1" evidence="9">
    <location>
        <begin position="107"/>
        <end position="322"/>
    </location>
</feature>
<evidence type="ECO:0000256" key="4">
    <source>
        <dbReference type="ARBA" id="ARBA00022692"/>
    </source>
</evidence>
<comment type="subcellular location">
    <subcellularLocation>
        <location evidence="1 7">Cell membrane</location>
        <topology evidence="1 7">Multi-pass membrane protein</topology>
    </subcellularLocation>
</comment>
<evidence type="ECO:0000256" key="3">
    <source>
        <dbReference type="ARBA" id="ARBA00022475"/>
    </source>
</evidence>
<evidence type="ECO:0000313" key="10">
    <source>
        <dbReference type="EMBL" id="SDK19347.1"/>
    </source>
</evidence>
<evidence type="ECO:0000256" key="5">
    <source>
        <dbReference type="ARBA" id="ARBA00022989"/>
    </source>
</evidence>